<evidence type="ECO:0008006" key="4">
    <source>
        <dbReference type="Google" id="ProtNLM"/>
    </source>
</evidence>
<reference evidence="2 3" key="1">
    <citation type="submission" date="2023-10" db="EMBL/GenBank/DDBJ databases">
        <title>Virgibacillus halophilus 5B73C genome.</title>
        <authorList>
            <person name="Miliotis G."/>
            <person name="Sengupta P."/>
            <person name="Hameed A."/>
            <person name="Chuvochina M."/>
            <person name="Mcdonagh F."/>
            <person name="Simpson A.C."/>
            <person name="Singh N.K."/>
            <person name="Rekha P.D."/>
            <person name="Raman K."/>
            <person name="Hugenholtz P."/>
            <person name="Venkateswaran K."/>
        </authorList>
    </citation>
    <scope>NUCLEOTIDE SEQUENCE [LARGE SCALE GENOMIC DNA]</scope>
    <source>
        <strain evidence="2 3">5B73C</strain>
    </source>
</reference>
<keyword evidence="1" id="KW-1133">Transmembrane helix</keyword>
<evidence type="ECO:0000313" key="3">
    <source>
        <dbReference type="Proteomes" id="UP001281447"/>
    </source>
</evidence>
<sequence>MEILIILKNIILPIFVIMGIGFVLEKKFALNVQTLAKMNIYFFVPGFIFVKLYSTQISMQLFGSIFLFFHLACCLIVCIIHTGREISALG</sequence>
<gene>
    <name evidence="2" type="ORF">RWE15_05950</name>
</gene>
<name>A0ABU5C4W0_9BACI</name>
<feature type="transmembrane region" description="Helical" evidence="1">
    <location>
        <begin position="36"/>
        <end position="53"/>
    </location>
</feature>
<protein>
    <recommendedName>
        <fullName evidence="4">AEC family transporter</fullName>
    </recommendedName>
</protein>
<accession>A0ABU5C4W0</accession>
<evidence type="ECO:0000313" key="2">
    <source>
        <dbReference type="EMBL" id="MDY0394105.1"/>
    </source>
</evidence>
<evidence type="ECO:0000256" key="1">
    <source>
        <dbReference type="SAM" id="Phobius"/>
    </source>
</evidence>
<comment type="caution">
    <text evidence="2">The sequence shown here is derived from an EMBL/GenBank/DDBJ whole genome shotgun (WGS) entry which is preliminary data.</text>
</comment>
<feature type="transmembrane region" description="Helical" evidence="1">
    <location>
        <begin position="59"/>
        <end position="80"/>
    </location>
</feature>
<dbReference type="EMBL" id="JAWDIP010000003">
    <property type="protein sequence ID" value="MDY0394105.1"/>
    <property type="molecule type" value="Genomic_DNA"/>
</dbReference>
<feature type="transmembrane region" description="Helical" evidence="1">
    <location>
        <begin position="6"/>
        <end position="24"/>
    </location>
</feature>
<keyword evidence="1" id="KW-0472">Membrane</keyword>
<dbReference type="Proteomes" id="UP001281447">
    <property type="component" value="Unassembled WGS sequence"/>
</dbReference>
<organism evidence="2 3">
    <name type="scientific">Tigheibacillus halophilus</name>
    <dbReference type="NCBI Taxonomy" id="361280"/>
    <lineage>
        <taxon>Bacteria</taxon>
        <taxon>Bacillati</taxon>
        <taxon>Bacillota</taxon>
        <taxon>Bacilli</taxon>
        <taxon>Bacillales</taxon>
        <taxon>Bacillaceae</taxon>
        <taxon>Tigheibacillus</taxon>
    </lineage>
</organism>
<keyword evidence="3" id="KW-1185">Reference proteome</keyword>
<keyword evidence="1" id="KW-0812">Transmembrane</keyword>
<proteinExistence type="predicted"/>